<organism evidence="1 2">
    <name type="scientific">Dothidotthia symphoricarpi CBS 119687</name>
    <dbReference type="NCBI Taxonomy" id="1392245"/>
    <lineage>
        <taxon>Eukaryota</taxon>
        <taxon>Fungi</taxon>
        <taxon>Dikarya</taxon>
        <taxon>Ascomycota</taxon>
        <taxon>Pezizomycotina</taxon>
        <taxon>Dothideomycetes</taxon>
        <taxon>Pleosporomycetidae</taxon>
        <taxon>Pleosporales</taxon>
        <taxon>Dothidotthiaceae</taxon>
        <taxon>Dothidotthia</taxon>
    </lineage>
</organism>
<dbReference type="EMBL" id="ML977497">
    <property type="protein sequence ID" value="KAF2134998.1"/>
    <property type="molecule type" value="Genomic_DNA"/>
</dbReference>
<dbReference type="GeneID" id="54407629"/>
<reference evidence="1" key="1">
    <citation type="journal article" date="2020" name="Stud. Mycol.">
        <title>101 Dothideomycetes genomes: a test case for predicting lifestyles and emergence of pathogens.</title>
        <authorList>
            <person name="Haridas S."/>
            <person name="Albert R."/>
            <person name="Binder M."/>
            <person name="Bloem J."/>
            <person name="Labutti K."/>
            <person name="Salamov A."/>
            <person name="Andreopoulos B."/>
            <person name="Baker S."/>
            <person name="Barry K."/>
            <person name="Bills G."/>
            <person name="Bluhm B."/>
            <person name="Cannon C."/>
            <person name="Castanera R."/>
            <person name="Culley D."/>
            <person name="Daum C."/>
            <person name="Ezra D."/>
            <person name="Gonzalez J."/>
            <person name="Henrissat B."/>
            <person name="Kuo A."/>
            <person name="Liang C."/>
            <person name="Lipzen A."/>
            <person name="Lutzoni F."/>
            <person name="Magnuson J."/>
            <person name="Mondo S."/>
            <person name="Nolan M."/>
            <person name="Ohm R."/>
            <person name="Pangilinan J."/>
            <person name="Park H.-J."/>
            <person name="Ramirez L."/>
            <person name="Alfaro M."/>
            <person name="Sun H."/>
            <person name="Tritt A."/>
            <person name="Yoshinaga Y."/>
            <person name="Zwiers L.-H."/>
            <person name="Turgeon B."/>
            <person name="Goodwin S."/>
            <person name="Spatafora J."/>
            <person name="Crous P."/>
            <person name="Grigoriev I."/>
        </authorList>
    </citation>
    <scope>NUCLEOTIDE SEQUENCE</scope>
    <source>
        <strain evidence="1">CBS 119687</strain>
    </source>
</reference>
<keyword evidence="2" id="KW-1185">Reference proteome</keyword>
<dbReference type="RefSeq" id="XP_033529385.1">
    <property type="nucleotide sequence ID" value="XM_033667197.1"/>
</dbReference>
<dbReference type="Proteomes" id="UP000799771">
    <property type="component" value="Unassembled WGS sequence"/>
</dbReference>
<proteinExistence type="predicted"/>
<dbReference type="OrthoDB" id="3761281at2759"/>
<evidence type="ECO:0000313" key="1">
    <source>
        <dbReference type="EMBL" id="KAF2134998.1"/>
    </source>
</evidence>
<gene>
    <name evidence="1" type="ORF">P153DRAFT_362698</name>
</gene>
<evidence type="ECO:0008006" key="3">
    <source>
        <dbReference type="Google" id="ProtNLM"/>
    </source>
</evidence>
<accession>A0A6A6AUX7</accession>
<protein>
    <recommendedName>
        <fullName evidence="3">F-box domain-containing protein</fullName>
    </recommendedName>
</protein>
<evidence type="ECO:0000313" key="2">
    <source>
        <dbReference type="Proteomes" id="UP000799771"/>
    </source>
</evidence>
<sequence length="380" mass="42888">MTSSKSISLQVQSNITTTAPLNVPNLLRLPDELLVQVAQRSDETERQASLCNLSLVNRRLSAVFKEELYCAPSLKPDHAHQLVVQLLDQPRLAQKVTKLEILDTSPEKVQTRAWDWDRKEWNDVEFQGGDIFNPSDATLKLAFKCWDALSSRGIVDHSWRWIAGLQAGDSYAYVSVLLAITPKLKRLTVSNQYAKALAKPRFTLHETLGISLRPYMVYSLNKIAPSIEEFQLAPNPYGQLGLVEHNASDIDFWSFKSLDLRGMTSVRHLTFPSSALGGLSQIAGFVSPRFPPNLHSLRITDCQLIAICFLKAFLFRAPQRHPRLRVIEAAFREERIGLVTGSESMNREAEMQIVSKTAKAQGLKVRWNFQGRSVTWCEDV</sequence>
<name>A0A6A6AUX7_9PLEO</name>
<dbReference type="AlphaFoldDB" id="A0A6A6AUX7"/>